<comment type="caution">
    <text evidence="2">The sequence shown here is derived from an EMBL/GenBank/DDBJ whole genome shotgun (WGS) entry which is preliminary data.</text>
</comment>
<feature type="compositionally biased region" description="Basic and acidic residues" evidence="1">
    <location>
        <begin position="32"/>
        <end position="45"/>
    </location>
</feature>
<name>A0A090N5N1_9HYPO</name>
<accession>A0A090N5N1</accession>
<organism evidence="2">
    <name type="scientific">Fusarium clavum</name>
    <dbReference type="NCBI Taxonomy" id="2594811"/>
    <lineage>
        <taxon>Eukaryota</taxon>
        <taxon>Fungi</taxon>
        <taxon>Dikarya</taxon>
        <taxon>Ascomycota</taxon>
        <taxon>Pezizomycotina</taxon>
        <taxon>Sordariomycetes</taxon>
        <taxon>Hypocreomycetidae</taxon>
        <taxon>Hypocreales</taxon>
        <taxon>Nectriaceae</taxon>
        <taxon>Fusarium</taxon>
        <taxon>Fusarium incarnatum-equiseti species complex</taxon>
    </lineage>
</organism>
<feature type="region of interest" description="Disordered" evidence="1">
    <location>
        <begin position="25"/>
        <end position="73"/>
    </location>
</feature>
<gene>
    <name evidence="2" type="ORF">BN850_0076780</name>
</gene>
<reference evidence="2" key="1">
    <citation type="submission" date="2013-05" db="EMBL/GenBank/DDBJ databases">
        <title>Draft genome sequences of six wheat associated Fusarium spp. isolates.</title>
        <authorList>
            <person name="Moolhuijzen P.M."/>
            <person name="Manners J.M."/>
            <person name="Wilcox S."/>
            <person name="Bellgard M.I."/>
            <person name="Gardiner D.M."/>
        </authorList>
    </citation>
    <scope>NUCLEOTIDE SEQUENCE</scope>
    <source>
        <strain evidence="2">CS3069</strain>
    </source>
</reference>
<evidence type="ECO:0000313" key="2">
    <source>
        <dbReference type="EMBL" id="CEG04821.1"/>
    </source>
</evidence>
<dbReference type="EMBL" id="CBMI010002132">
    <property type="protein sequence ID" value="CEG04821.1"/>
    <property type="molecule type" value="Genomic_DNA"/>
</dbReference>
<dbReference type="AlphaFoldDB" id="A0A090N5N1"/>
<evidence type="ECO:0000256" key="1">
    <source>
        <dbReference type="SAM" id="MobiDB-lite"/>
    </source>
</evidence>
<proteinExistence type="predicted"/>
<feature type="compositionally biased region" description="Polar residues" evidence="1">
    <location>
        <begin position="63"/>
        <end position="73"/>
    </location>
</feature>
<protein>
    <submittedName>
        <fullName evidence="2">WGS project CBMI000000000 data, contig CS3069_c002134</fullName>
    </submittedName>
</protein>
<sequence length="73" mass="8375">MKSFGYFIPGRIHQSVKANKVTLDQPSTPEHYIGKKEPRAKDIQRSRASNMRNLGIEPRAPRSYTNGNGEFYH</sequence>